<sequence>MKLKEELRSVVASAGHRIGIMNAYRIKNELAKKESSESLIRSLEREATIYTVKLYSSGKIPRSVVADTISWTKNIVENIVDIRMADQESLYEDSFLLNKLKNPFFTVETQYKLDKYLKENGFYVSPEEIVLGTYHKIPNINGVTKTKLAKDTLEYVPIFPLLKNILELPEVLANSFEVSSQHDALTLAFFMLAALHRPKAKKVTQGDSVKSFLDVTHDSSR</sequence>
<proteinExistence type="predicted"/>
<organism evidence="1 2">
    <name type="scientific">Allacma fusca</name>
    <dbReference type="NCBI Taxonomy" id="39272"/>
    <lineage>
        <taxon>Eukaryota</taxon>
        <taxon>Metazoa</taxon>
        <taxon>Ecdysozoa</taxon>
        <taxon>Arthropoda</taxon>
        <taxon>Hexapoda</taxon>
        <taxon>Collembola</taxon>
        <taxon>Symphypleona</taxon>
        <taxon>Sminthuridae</taxon>
        <taxon>Allacma</taxon>
    </lineage>
</organism>
<dbReference type="Proteomes" id="UP000708208">
    <property type="component" value="Unassembled WGS sequence"/>
</dbReference>
<keyword evidence="2" id="KW-1185">Reference proteome</keyword>
<dbReference type="OrthoDB" id="6768135at2759"/>
<dbReference type="AlphaFoldDB" id="A0A8J2PET6"/>
<protein>
    <submittedName>
        <fullName evidence="1">Uncharacterized protein</fullName>
    </submittedName>
</protein>
<accession>A0A8J2PET6</accession>
<name>A0A8J2PET6_9HEXA</name>
<evidence type="ECO:0000313" key="2">
    <source>
        <dbReference type="Proteomes" id="UP000708208"/>
    </source>
</evidence>
<evidence type="ECO:0000313" key="1">
    <source>
        <dbReference type="EMBL" id="CAG7819043.1"/>
    </source>
</evidence>
<reference evidence="1" key="1">
    <citation type="submission" date="2021-06" db="EMBL/GenBank/DDBJ databases">
        <authorList>
            <person name="Hodson N. C."/>
            <person name="Mongue J. A."/>
            <person name="Jaron S. K."/>
        </authorList>
    </citation>
    <scope>NUCLEOTIDE SEQUENCE</scope>
</reference>
<gene>
    <name evidence="1" type="ORF">AFUS01_LOCUS29514</name>
</gene>
<comment type="caution">
    <text evidence="1">The sequence shown here is derived from an EMBL/GenBank/DDBJ whole genome shotgun (WGS) entry which is preliminary data.</text>
</comment>
<dbReference type="EMBL" id="CAJVCH010437499">
    <property type="protein sequence ID" value="CAG7819043.1"/>
    <property type="molecule type" value="Genomic_DNA"/>
</dbReference>